<gene>
    <name evidence="1" type="ORF">NMN56_000025</name>
</gene>
<comment type="caution">
    <text evidence="1">The sequence shown here is derived from an EMBL/GenBank/DDBJ whole genome shotgun (WGS) entry which is preliminary data.</text>
</comment>
<sequence>MTKILTGGVGKSETANAIKELGIDGIDVVVSSDMDAAMKLRAGQADYYLGTCHTGAGASLGVLVGLMGQPACHTFGRGVPSEEEVDALLAEGKKVFGFSMDQIDAVAPLIARAAARQAA</sequence>
<accession>A0ABT6ZNA8</accession>
<dbReference type="RefSeq" id="WP_274039944.1">
    <property type="nucleotide sequence ID" value="NZ_JANCPR020000001.1"/>
</dbReference>
<protein>
    <submittedName>
        <fullName evidence="1">DUF2620 domain-containing protein</fullName>
    </submittedName>
</protein>
<dbReference type="EMBL" id="JANCPR020000001">
    <property type="protein sequence ID" value="MDJ1130362.1"/>
    <property type="molecule type" value="Genomic_DNA"/>
</dbReference>
<keyword evidence="2" id="KW-1185">Reference proteome</keyword>
<dbReference type="InterPro" id="IPR021238">
    <property type="entry name" value="DUF2620"/>
</dbReference>
<evidence type="ECO:0000313" key="2">
    <source>
        <dbReference type="Proteomes" id="UP001214441"/>
    </source>
</evidence>
<proteinExistence type="predicted"/>
<dbReference type="Pfam" id="PF10941">
    <property type="entry name" value="DUF2620"/>
    <property type="match status" value="1"/>
</dbReference>
<name>A0ABT6ZNA8_9ACTN</name>
<organism evidence="1 2">
    <name type="scientific">Streptomyces iconiensis</name>
    <dbReference type="NCBI Taxonomy" id="1384038"/>
    <lineage>
        <taxon>Bacteria</taxon>
        <taxon>Bacillati</taxon>
        <taxon>Actinomycetota</taxon>
        <taxon>Actinomycetes</taxon>
        <taxon>Kitasatosporales</taxon>
        <taxon>Streptomycetaceae</taxon>
        <taxon>Streptomyces</taxon>
    </lineage>
</organism>
<reference evidence="1 2" key="1">
    <citation type="submission" date="2023-05" db="EMBL/GenBank/DDBJ databases">
        <title>Streptantibioticus silvisoli sp. nov., acidotolerant actinomycetes 1 from pine litter.</title>
        <authorList>
            <person name="Swiecimska M."/>
            <person name="Golinska P."/>
            <person name="Sangal V."/>
            <person name="Wachnowicz B."/>
            <person name="Goodfellow M."/>
        </authorList>
    </citation>
    <scope>NUCLEOTIDE SEQUENCE [LARGE SCALE GENOMIC DNA]</scope>
    <source>
        <strain evidence="1 2">DSM 42109</strain>
    </source>
</reference>
<dbReference type="Proteomes" id="UP001214441">
    <property type="component" value="Unassembled WGS sequence"/>
</dbReference>
<evidence type="ECO:0000313" key="1">
    <source>
        <dbReference type="EMBL" id="MDJ1130362.1"/>
    </source>
</evidence>